<feature type="compositionally biased region" description="Polar residues" evidence="12">
    <location>
        <begin position="152"/>
        <end position="162"/>
    </location>
</feature>
<evidence type="ECO:0000256" key="3">
    <source>
        <dbReference type="ARBA" id="ARBA00011629"/>
    </source>
</evidence>
<keyword evidence="5" id="KW-0678">Repressor</keyword>
<feature type="region of interest" description="Disordered" evidence="12">
    <location>
        <begin position="124"/>
        <end position="195"/>
    </location>
</feature>
<feature type="region of interest" description="Disordered" evidence="12">
    <location>
        <begin position="1"/>
        <end position="70"/>
    </location>
</feature>
<feature type="domain" description="Mediator complex subunit Med12" evidence="13">
    <location>
        <begin position="314"/>
        <end position="377"/>
    </location>
</feature>
<feature type="compositionally biased region" description="Basic residues" evidence="12">
    <location>
        <begin position="1"/>
        <end position="11"/>
    </location>
</feature>
<accession>A0ABR3G9X6</accession>
<dbReference type="Pfam" id="PF25326">
    <property type="entry name" value="ARM_SRB8"/>
    <property type="match status" value="1"/>
</dbReference>
<comment type="caution">
    <text evidence="14">The sequence shown here is derived from an EMBL/GenBank/DDBJ whole genome shotgun (WGS) entry which is preliminary data.</text>
</comment>
<evidence type="ECO:0000256" key="1">
    <source>
        <dbReference type="ARBA" id="ARBA00004123"/>
    </source>
</evidence>
<comment type="similarity">
    <text evidence="2">Belongs to the Mediator complex subunit 12 family.</text>
</comment>
<evidence type="ECO:0000256" key="5">
    <source>
        <dbReference type="ARBA" id="ARBA00022491"/>
    </source>
</evidence>
<proteinExistence type="inferred from homology"/>
<keyword evidence="15" id="KW-1185">Reference proteome</keyword>
<dbReference type="InterPro" id="IPR057344">
    <property type="entry name" value="ARM_SRB8"/>
</dbReference>
<name>A0ABR3G9X6_9PEZI</name>
<dbReference type="InterPro" id="IPR019035">
    <property type="entry name" value="Mediator_Med12"/>
</dbReference>
<feature type="compositionally biased region" description="Polar residues" evidence="12">
    <location>
        <begin position="183"/>
        <end position="195"/>
    </location>
</feature>
<dbReference type="PANTHER" id="PTHR46567">
    <property type="entry name" value="MEDIATOR OF RNA POLYMERASE II TRANSCRIPTION SUBUNIT 12"/>
    <property type="match status" value="1"/>
</dbReference>
<dbReference type="Pfam" id="PF09497">
    <property type="entry name" value="Med12"/>
    <property type="match status" value="1"/>
</dbReference>
<dbReference type="PANTHER" id="PTHR46567:SF1">
    <property type="entry name" value="MEDIATOR OF RNA POLYMERASE II TRANSCRIPTION SUBUNIT 12"/>
    <property type="match status" value="1"/>
</dbReference>
<sequence>MSNQHQHHRPRDSHGRQSFAKLPPRPDHAPPPSRSNGNTESLRHPPSASSEKPLVIDLTGPPTLRSFSSQTTAVGTPIVESVGVADVPNGVAQAAKLYDGALCPKAATQNSRSAKRLRFAAQAPPQSPQFIQPSKVYPATPPALPRGGATARQKQIQPQPTRSDFAKPNSRRDNKPKPYVLESPSSAQLLPDTSTHFPPPMVKIELYEKKLTISGYADFFPWRGNHPEDHVSDAQARNGQYDKLFVGKGNVPPTGVLTSQSELVLTALQNEQASARASLAPIFKQKAGLSTMSSLFLTVLDKRQKYGRFTTPSTFKPPPRVTLPDQRRETWLRDLASSLVPLRKLSRTIPHGLKGPILLDQCTAKHIPTGRAVWFARCVGANELRGLKRKGVGSFAVGSETKWIKEWTTQVVRFLETKISACGTSPPGTWKAKMVYAIRLSAHLYAENLLDRTLFLEWYLNYLESCSLDMLPMAYVLSSIYWGDLLRTRRLGRRLAEALLGKAEAILAEEEKEVYAPLMRKLSVMLTDILLSHRESLVISSSWDTYQRVLSHCVDARLPTVQACLRSLSNRNKNLLAPMDSTHSASTLSSQRQLITALDAITPPYNLDSLWQTLNSLAADGPELVHCLCEWSTTTLRVGAHRVYIATSLLRTAYRGGVAVQEAVLAFLDAFGTTVAGCKDDVYLLVSELVRAKVFSVAAYLKWLIATGALYGFESMHRENSCRVRLLAEVPVYAATNQVRNLRRILLLNAGFDTGEEERAVESAKEILAARVTGVFGGGEADTAVESFTAGELEFFRGLSRAVMCELGMWIKDNVRMHVVKGQPVGRDNWRDLSVEVGITAVTTNQFILLRQLLEQFRDLSVLVEVVKMVSSSDSSSTLSQAADTVSYNIEAFSALGAVNDCLRLLYTRYKKLQMRRPLEKYLLVALSDLSAFPGANETLRSALHEDLASLEHYPRAAMANSPISDMMADGEAADSNEEIDRLLAGGASVDTHNLSRLFETIVSKVETTFDDTGSRGQLSSSVVYLTKLRQFDAAMFDELMRSWVTRLLQSSSRPPLLHTLSVLVACSCLELEVVVAATLAALKPLSKAAGDLAAQTLDLLVCRAPAVLGLSPLEMYSLDRKRKVFEMKSTEPFVRLVCRAVELCATAANSELATRLRGLVLSGSVLRLLRGLATARPEVLIADVVEPLSKTRSAAVLQWLRVLIDHLLDDHEPGDLDPEVQVAQLIQYANDFSIGLCQLKMRIIFDAENKRGGEAGGAENPLTKPFFQGIASTFKDRVNIWTDLVSVLNQECAAQIRQYAEELVLNSSTFPPVRLCLGPLEPSLPEGRDSGESLARALLSVIEATAYSIPVNGVPSIASMLVDKLNMIVQSLTLGEDDLEKADTAVPEVLWNDSLTESRCWLLLFLRMIVLHRAAFLTKSGVSDQGRMVVGLCTLLQVRMERHEFVQKDDDLFDFVFDITSSFIDDLPEDPRLQIRRFVRGKKPTPRMSYLVGGGELISGSGGGGGSGGGEWLKAFQRGKLIDYPMKPWERLAEPSPQIGENDTSISLTLFKTRRARCHKADG</sequence>
<evidence type="ECO:0000259" key="13">
    <source>
        <dbReference type="SMART" id="SM01281"/>
    </source>
</evidence>
<keyword evidence="8" id="KW-0804">Transcription</keyword>
<gene>
    <name evidence="14" type="primary">SRB8</name>
    <name evidence="14" type="ORF">Q9L58_008624</name>
</gene>
<dbReference type="Proteomes" id="UP001447188">
    <property type="component" value="Unassembled WGS sequence"/>
</dbReference>
<keyword evidence="9" id="KW-0539">Nucleus</keyword>
<evidence type="ECO:0000313" key="14">
    <source>
        <dbReference type="EMBL" id="KAL0632517.1"/>
    </source>
</evidence>
<evidence type="ECO:0000256" key="8">
    <source>
        <dbReference type="ARBA" id="ARBA00023163"/>
    </source>
</evidence>
<evidence type="ECO:0000256" key="11">
    <source>
        <dbReference type="ARBA" id="ARBA00032010"/>
    </source>
</evidence>
<evidence type="ECO:0000256" key="4">
    <source>
        <dbReference type="ARBA" id="ARBA00019622"/>
    </source>
</evidence>
<dbReference type="SMART" id="SM01281">
    <property type="entry name" value="Med12"/>
    <property type="match status" value="1"/>
</dbReference>
<reference evidence="14 15" key="1">
    <citation type="submission" date="2024-02" db="EMBL/GenBank/DDBJ databases">
        <title>Discinaceae phylogenomics.</title>
        <authorList>
            <person name="Dirks A.C."/>
            <person name="James T.Y."/>
        </authorList>
    </citation>
    <scope>NUCLEOTIDE SEQUENCE [LARGE SCALE GENOMIC DNA]</scope>
    <source>
        <strain evidence="14 15">ACD0624</strain>
    </source>
</reference>
<dbReference type="EMBL" id="JBBBZM010000165">
    <property type="protein sequence ID" value="KAL0632517.1"/>
    <property type="molecule type" value="Genomic_DNA"/>
</dbReference>
<evidence type="ECO:0000256" key="12">
    <source>
        <dbReference type="SAM" id="MobiDB-lite"/>
    </source>
</evidence>
<comment type="subunit">
    <text evidence="3">Component of the SRB8-11 complex, which itself associates with the Mediator complex.</text>
</comment>
<evidence type="ECO:0000256" key="10">
    <source>
        <dbReference type="ARBA" id="ARBA00025661"/>
    </source>
</evidence>
<comment type="function">
    <text evidence="10">Component of the SRB8-11 complex. The SRB8-11 complex is a regulatory module of the Mediator complex which is itself involved in regulation of basal and activated RNA polymerase II-dependent transcription. The SRB8-11 complex may be involved in the transcriptional repression of a subset of genes regulated by Mediator. It may inhibit the association of the Mediator complex with RNA polymerase II to form the holoenzyme complex.</text>
</comment>
<evidence type="ECO:0000313" key="15">
    <source>
        <dbReference type="Proteomes" id="UP001447188"/>
    </source>
</evidence>
<keyword evidence="7" id="KW-0010">Activator</keyword>
<evidence type="ECO:0000256" key="2">
    <source>
        <dbReference type="ARBA" id="ARBA00010289"/>
    </source>
</evidence>
<protein>
    <recommendedName>
        <fullName evidence="4">Mediator of RNA polymerase II transcription subunit 12</fullName>
    </recommendedName>
    <alternativeName>
        <fullName evidence="11">Mediator complex subunit 12</fullName>
    </alternativeName>
</protein>
<keyword evidence="6" id="KW-0805">Transcription regulation</keyword>
<evidence type="ECO:0000256" key="7">
    <source>
        <dbReference type="ARBA" id="ARBA00023159"/>
    </source>
</evidence>
<evidence type="ECO:0000256" key="6">
    <source>
        <dbReference type="ARBA" id="ARBA00023015"/>
    </source>
</evidence>
<evidence type="ECO:0000256" key="9">
    <source>
        <dbReference type="ARBA" id="ARBA00023242"/>
    </source>
</evidence>
<comment type="subcellular location">
    <subcellularLocation>
        <location evidence="1">Nucleus</location>
    </subcellularLocation>
</comment>
<organism evidence="14 15">
    <name type="scientific">Discina gigas</name>
    <dbReference type="NCBI Taxonomy" id="1032678"/>
    <lineage>
        <taxon>Eukaryota</taxon>
        <taxon>Fungi</taxon>
        <taxon>Dikarya</taxon>
        <taxon>Ascomycota</taxon>
        <taxon>Pezizomycotina</taxon>
        <taxon>Pezizomycetes</taxon>
        <taxon>Pezizales</taxon>
        <taxon>Discinaceae</taxon>
        <taxon>Discina</taxon>
    </lineage>
</organism>